<dbReference type="PANTHER" id="PTHR37841:SF1">
    <property type="entry name" value="DUF3298 DOMAIN-CONTAINING PROTEIN"/>
    <property type="match status" value="1"/>
</dbReference>
<keyword evidence="1" id="KW-0732">Signal</keyword>
<dbReference type="PANTHER" id="PTHR37841">
    <property type="entry name" value="GLR2918 PROTEIN"/>
    <property type="match status" value="1"/>
</dbReference>
<dbReference type="RefSeq" id="WP_122914848.1">
    <property type="nucleotide sequence ID" value="NZ_RHHT01000048.1"/>
</dbReference>
<dbReference type="EMBL" id="RHHT01000048">
    <property type="protein sequence ID" value="RNB74754.1"/>
    <property type="molecule type" value="Genomic_DNA"/>
</dbReference>
<evidence type="ECO:0000256" key="1">
    <source>
        <dbReference type="SAM" id="SignalP"/>
    </source>
</evidence>
<dbReference type="Pfam" id="PF00395">
    <property type="entry name" value="SLH"/>
    <property type="match status" value="1"/>
</dbReference>
<dbReference type="SUPFAM" id="SSF69360">
    <property type="entry name" value="Cell wall binding repeat"/>
    <property type="match status" value="1"/>
</dbReference>
<dbReference type="Pfam" id="PF14903">
    <property type="entry name" value="WG_beta_rep"/>
    <property type="match status" value="6"/>
</dbReference>
<dbReference type="InterPro" id="IPR001119">
    <property type="entry name" value="SLH_dom"/>
</dbReference>
<protein>
    <recommendedName>
        <fullName evidence="2">SLH domain-containing protein</fullName>
    </recommendedName>
</protein>
<name>A0A3M8CG74_9BACL</name>
<evidence type="ECO:0000313" key="3">
    <source>
        <dbReference type="EMBL" id="RNB74754.1"/>
    </source>
</evidence>
<feature type="chain" id="PRO_5018269533" description="SLH domain-containing protein" evidence="1">
    <location>
        <begin position="30"/>
        <end position="555"/>
    </location>
</feature>
<reference evidence="3 4" key="1">
    <citation type="submission" date="2018-10" db="EMBL/GenBank/DDBJ databases">
        <title>Phylogenomics of Brevibacillus.</title>
        <authorList>
            <person name="Dunlap C."/>
        </authorList>
    </citation>
    <scope>NUCLEOTIDE SEQUENCE [LARGE SCALE GENOMIC DNA]</scope>
    <source>
        <strain evidence="3 4">JCM 15085</strain>
    </source>
</reference>
<feature type="domain" description="SLH" evidence="2">
    <location>
        <begin position="36"/>
        <end position="99"/>
    </location>
</feature>
<proteinExistence type="predicted"/>
<dbReference type="PROSITE" id="PS51272">
    <property type="entry name" value="SLH"/>
    <property type="match status" value="1"/>
</dbReference>
<accession>A0A3M8CG74</accession>
<gene>
    <name evidence="3" type="ORF">EDM58_19785</name>
</gene>
<evidence type="ECO:0000259" key="2">
    <source>
        <dbReference type="PROSITE" id="PS51272"/>
    </source>
</evidence>
<organism evidence="3 4">
    <name type="scientific">Brevibacillus panacihumi</name>
    <dbReference type="NCBI Taxonomy" id="497735"/>
    <lineage>
        <taxon>Bacteria</taxon>
        <taxon>Bacillati</taxon>
        <taxon>Bacillota</taxon>
        <taxon>Bacilli</taxon>
        <taxon>Bacillales</taxon>
        <taxon>Paenibacillaceae</taxon>
        <taxon>Brevibacillus</taxon>
    </lineage>
</organism>
<dbReference type="Proteomes" id="UP000281915">
    <property type="component" value="Unassembled WGS sequence"/>
</dbReference>
<evidence type="ECO:0000313" key="4">
    <source>
        <dbReference type="Proteomes" id="UP000281915"/>
    </source>
</evidence>
<dbReference type="InterPro" id="IPR032774">
    <property type="entry name" value="WG_beta_rep"/>
</dbReference>
<sequence length="555" mass="61543">MKINVLGTCILSLLIMASGSISIMNHVHAEPHLESSELLFKDVHPSYWGYQTIKWGIENKKMTGYPDNTIRPTELIKESEFVTLLVKNYLNSTPSDTSGQHWAEPYYREATERNWLDKKGIVDKPITRGDVAKLVASSQGYHHDIDNSIQFLLNHQLANGKTDATVEGFDKGAIVTRIEAMQLLKNLHDQGYASAKVKPASPSPALIKQGPSLFVIESNDKAGLFGLIDRNGKTITQPKYKTVMVPNGNQPILVSSKENEYYYIKKDGSTAFPEKYRNAGVFSEGLAAVQLPTAKHPHLFGYINESGQVVIPPKYVGASEFSQGYAKVEYIEPGKPTVTQGIIDRNGKLVASVDYDVSRQLVSYYDGIMRILRGKEDAQGEYLFTDTNGNQVSTTTFFHVSPFSEGLAAVQVDQENWGYVDSKGKLVISATLSIATEFSEGVAAVGIKTNNGIKFGYIDYKGDWVIEPIYDYATPFSEGWSSVKIGEKSGYINKRNEWQLINIPYIIGGEKFPVFGPFKNGLAYNMISNGTRSTAAYIDKSGAIIWRQDPDFTLP</sequence>
<comment type="caution">
    <text evidence="3">The sequence shown here is derived from an EMBL/GenBank/DDBJ whole genome shotgun (WGS) entry which is preliminary data.</text>
</comment>
<dbReference type="AlphaFoldDB" id="A0A3M8CG74"/>
<feature type="signal peptide" evidence="1">
    <location>
        <begin position="1"/>
        <end position="29"/>
    </location>
</feature>